<protein>
    <submittedName>
        <fullName evidence="1">Uncharacterized protein</fullName>
    </submittedName>
</protein>
<reference evidence="1" key="1">
    <citation type="journal article" date="2021" name="Open Biol.">
        <title>Shared evolutionary footprints suggest mitochondrial oxidative damage underlies multiple complex I losses in fungi.</title>
        <authorList>
            <person name="Schikora-Tamarit M.A."/>
            <person name="Marcet-Houben M."/>
            <person name="Nosek J."/>
            <person name="Gabaldon T."/>
        </authorList>
    </citation>
    <scope>NUCLEOTIDE SEQUENCE</scope>
    <source>
        <strain evidence="1">CBS2887</strain>
    </source>
</reference>
<dbReference type="SUPFAM" id="SSF52047">
    <property type="entry name" value="RNI-like"/>
    <property type="match status" value="1"/>
</dbReference>
<keyword evidence="2" id="KW-1185">Reference proteome</keyword>
<evidence type="ECO:0000313" key="1">
    <source>
        <dbReference type="EMBL" id="KAH3683152.1"/>
    </source>
</evidence>
<gene>
    <name evidence="1" type="ORF">WICPIJ_005895</name>
</gene>
<dbReference type="GO" id="GO:0019005">
    <property type="term" value="C:SCF ubiquitin ligase complex"/>
    <property type="evidence" value="ECO:0007669"/>
    <property type="project" value="TreeGrafter"/>
</dbReference>
<dbReference type="Gene3D" id="3.80.10.10">
    <property type="entry name" value="Ribonuclease Inhibitor"/>
    <property type="match status" value="2"/>
</dbReference>
<name>A0A9P8Q381_WICPI</name>
<dbReference type="GO" id="GO:0031146">
    <property type="term" value="P:SCF-dependent proteasomal ubiquitin-dependent protein catabolic process"/>
    <property type="evidence" value="ECO:0007669"/>
    <property type="project" value="TreeGrafter"/>
</dbReference>
<dbReference type="PANTHER" id="PTHR13318:SF95">
    <property type="entry name" value="F-BOX PROTEIN YLR352W"/>
    <property type="match status" value="1"/>
</dbReference>
<reference evidence="1" key="2">
    <citation type="submission" date="2021-01" db="EMBL/GenBank/DDBJ databases">
        <authorList>
            <person name="Schikora-Tamarit M.A."/>
        </authorList>
    </citation>
    <scope>NUCLEOTIDE SEQUENCE</scope>
    <source>
        <strain evidence="1">CBS2887</strain>
    </source>
</reference>
<proteinExistence type="predicted"/>
<dbReference type="OrthoDB" id="10487662at2759"/>
<comment type="caution">
    <text evidence="1">The sequence shown here is derived from an EMBL/GenBank/DDBJ whole genome shotgun (WGS) entry which is preliminary data.</text>
</comment>
<dbReference type="AlphaFoldDB" id="A0A9P8Q381"/>
<accession>A0A9P8Q381</accession>
<sequence length="792" mass="90785">MPSDTNTNTFNILTSLPNELLFQTLESVNNEDIETLHSIPSIKSRLKSLFFVLSDISHTRYFKSIPHTSNLKQFMSSPTFYKKTHGPVLWTIVEINDLQNSALHLPKLSRLIRNRISIYDDYIPVGVETGDSSQTYRTWMQNLDNRLTQMVIFENLQKLELSDMSLDPKIFKFPNLARLKLTRCESLNEMIQFDLPNLQNLSIEGRLKTLNNSIDFHRATFKQLNLTGIRDMETWTGIENWSIEQICIYQGCQLVNFIGLKLHNLKTFVIKDTDIEEVSYWDCPLLEKLHLEQYINSSINIHHLNLPRLTQLLVWVFQLRQFYNVHIPQIDMASIMLHNEPIPAQLGQEAVERIDFSSFARLRSLQICDAAEILAFCDNLEHLEVRGPFSHDSLFLRHFTTLQSLQIYFNNSLRELPKLIAPNLQKLTISRCTSLKNISNIQIFYPNLQEFHCEYSVLSVIENVQFPTLKRLEIMSSAMNQAIKIINCWFPQLTELAVKNLEPRSMETSVIQLDTAEFLASLSIANFNLKELQVCNHSQLVKAVLNASIENLAIVNCDNLQRLDLSKNSNLLSLRTSHFPNLISLVCDQTQGIKNFHLDTPLLERIEYDEIVRYVKRPPPPVTSSTTIFKGQKGENNTGTLTFRQSGHLGSLRLTGQTVTTQLTSPVLEVVGDVGELVTDEFQRSLGQIQLVSGMLRVNTHLHVCMSGDTTTLGLQLTSHDLQQSGFTHTVWPNERNTGVHINTKGQIFVQSVLWLTVVGKGNVVEGQNWRWQLLNVWESEGEHSVWNNLFD</sequence>
<dbReference type="Proteomes" id="UP000774326">
    <property type="component" value="Unassembled WGS sequence"/>
</dbReference>
<dbReference type="SUPFAM" id="SSF52058">
    <property type="entry name" value="L domain-like"/>
    <property type="match status" value="1"/>
</dbReference>
<dbReference type="EMBL" id="JAEUBG010003218">
    <property type="protein sequence ID" value="KAH3683152.1"/>
    <property type="molecule type" value="Genomic_DNA"/>
</dbReference>
<dbReference type="PANTHER" id="PTHR13318">
    <property type="entry name" value="PARTNER OF PAIRED, ISOFORM B-RELATED"/>
    <property type="match status" value="1"/>
</dbReference>
<organism evidence="1 2">
    <name type="scientific">Wickerhamomyces pijperi</name>
    <name type="common">Yeast</name>
    <name type="synonym">Pichia pijperi</name>
    <dbReference type="NCBI Taxonomy" id="599730"/>
    <lineage>
        <taxon>Eukaryota</taxon>
        <taxon>Fungi</taxon>
        <taxon>Dikarya</taxon>
        <taxon>Ascomycota</taxon>
        <taxon>Saccharomycotina</taxon>
        <taxon>Saccharomycetes</taxon>
        <taxon>Phaffomycetales</taxon>
        <taxon>Wickerhamomycetaceae</taxon>
        <taxon>Wickerhamomyces</taxon>
    </lineage>
</organism>
<evidence type="ECO:0000313" key="2">
    <source>
        <dbReference type="Proteomes" id="UP000774326"/>
    </source>
</evidence>
<dbReference type="InterPro" id="IPR032675">
    <property type="entry name" value="LRR_dom_sf"/>
</dbReference>